<proteinExistence type="predicted"/>
<accession>A0ABT2I2C6</accession>
<evidence type="ECO:0000256" key="1">
    <source>
        <dbReference type="ARBA" id="ARBA00022448"/>
    </source>
</evidence>
<evidence type="ECO:0000313" key="8">
    <source>
        <dbReference type="Proteomes" id="UP001165583"/>
    </source>
</evidence>
<protein>
    <submittedName>
        <fullName evidence="7">Cytochrome c</fullName>
    </submittedName>
</protein>
<dbReference type="PROSITE" id="PS51009">
    <property type="entry name" value="CYTCII"/>
    <property type="match status" value="1"/>
</dbReference>
<dbReference type="PRINTS" id="PR00608">
    <property type="entry name" value="CYTCHROMECII"/>
</dbReference>
<evidence type="ECO:0000256" key="6">
    <source>
        <dbReference type="SAM" id="SignalP"/>
    </source>
</evidence>
<keyword evidence="8" id="KW-1185">Reference proteome</keyword>
<evidence type="ECO:0000256" key="4">
    <source>
        <dbReference type="ARBA" id="ARBA00022982"/>
    </source>
</evidence>
<gene>
    <name evidence="7" type="ORF">NZK81_05335</name>
</gene>
<evidence type="ECO:0000256" key="5">
    <source>
        <dbReference type="ARBA" id="ARBA00023004"/>
    </source>
</evidence>
<dbReference type="InterPro" id="IPR015984">
    <property type="entry name" value="Cyt_c_prime_subgr"/>
</dbReference>
<dbReference type="Pfam" id="PF01322">
    <property type="entry name" value="Cytochrom_C_2"/>
    <property type="match status" value="1"/>
</dbReference>
<comment type="caution">
    <text evidence="7">The sequence shown here is derived from an EMBL/GenBank/DDBJ whole genome shotgun (WGS) entry which is preliminary data.</text>
</comment>
<keyword evidence="3" id="KW-0479">Metal-binding</keyword>
<dbReference type="EMBL" id="JANZXA010000002">
    <property type="protein sequence ID" value="MCT2398960.1"/>
    <property type="molecule type" value="Genomic_DNA"/>
</dbReference>
<evidence type="ECO:0000313" key="7">
    <source>
        <dbReference type="EMBL" id="MCT2398960.1"/>
    </source>
</evidence>
<dbReference type="Proteomes" id="UP001165583">
    <property type="component" value="Unassembled WGS sequence"/>
</dbReference>
<organism evidence="7 8">
    <name type="scientific">Novosphingobium mangrovi</name>
    <name type="common">ex Huang et al. 2023</name>
    <dbReference type="NCBI Taxonomy" id="2976432"/>
    <lineage>
        <taxon>Bacteria</taxon>
        <taxon>Pseudomonadati</taxon>
        <taxon>Pseudomonadota</taxon>
        <taxon>Alphaproteobacteria</taxon>
        <taxon>Sphingomonadales</taxon>
        <taxon>Sphingomonadaceae</taxon>
        <taxon>Novosphingobium</taxon>
    </lineage>
</organism>
<dbReference type="RefSeq" id="WP_260044595.1">
    <property type="nucleotide sequence ID" value="NZ_JANZXA010000002.1"/>
</dbReference>
<keyword evidence="5" id="KW-0408">Iron</keyword>
<keyword evidence="1" id="KW-0813">Transport</keyword>
<dbReference type="InterPro" id="IPR010980">
    <property type="entry name" value="Cyt_c/b562"/>
</dbReference>
<evidence type="ECO:0000256" key="3">
    <source>
        <dbReference type="ARBA" id="ARBA00022723"/>
    </source>
</evidence>
<keyword evidence="6" id="KW-0732">Signal</keyword>
<dbReference type="SUPFAM" id="SSF47175">
    <property type="entry name" value="Cytochromes"/>
    <property type="match status" value="1"/>
</dbReference>
<dbReference type="InterPro" id="IPR012127">
    <property type="entry name" value="Cyt_c_prime"/>
</dbReference>
<feature type="chain" id="PRO_5046979350" evidence="6">
    <location>
        <begin position="30"/>
        <end position="158"/>
    </location>
</feature>
<sequence>MKRMKPLALAAVGVLGLAALAGGATLATAASSASTAITARQANFKKMGGAMKTLKDELSGGADKAKMIAAAKTIAAAGRKQGDLFPAGTGPSSGAKTDALAAIWSDRATFDAGMKKMIAEADKLAAVAGSGDASAIRAQFTATGKSCGACHRQFRADN</sequence>
<keyword evidence="4" id="KW-0249">Electron transport</keyword>
<dbReference type="InterPro" id="IPR002321">
    <property type="entry name" value="Cyt_c_II"/>
</dbReference>
<evidence type="ECO:0000256" key="2">
    <source>
        <dbReference type="ARBA" id="ARBA00022617"/>
    </source>
</evidence>
<dbReference type="PIRSF" id="PIRSF000027">
    <property type="entry name" value="Cytc_c_prime"/>
    <property type="match status" value="1"/>
</dbReference>
<reference evidence="7" key="1">
    <citation type="submission" date="2022-09" db="EMBL/GenBank/DDBJ databases">
        <title>Novosphingobium sp. Nov., a polycyclic aromatic hydrocarbon-degrading bacterium isolated form mangrove sediments in HongKong.</title>
        <authorList>
            <person name="Hu Z."/>
        </authorList>
    </citation>
    <scope>NUCLEOTIDE SEQUENCE</scope>
    <source>
        <strain evidence="7">HK4-1</strain>
    </source>
</reference>
<keyword evidence="2" id="KW-0349">Heme</keyword>
<name>A0ABT2I2C6_9SPHN</name>
<feature type="signal peptide" evidence="6">
    <location>
        <begin position="1"/>
        <end position="29"/>
    </location>
</feature>
<dbReference type="Gene3D" id="1.20.120.10">
    <property type="entry name" value="Cytochrome c/b562"/>
    <property type="match status" value="1"/>
</dbReference>